<accession>A0A2G8KYQ6</accession>
<dbReference type="GO" id="GO:0003697">
    <property type="term" value="F:single-stranded DNA binding"/>
    <property type="evidence" value="ECO:0007669"/>
    <property type="project" value="TreeGrafter"/>
</dbReference>
<dbReference type="OrthoDB" id="67296at2759"/>
<reference evidence="1 2" key="1">
    <citation type="journal article" date="2017" name="PLoS Biol.">
        <title>The sea cucumber genome provides insights into morphological evolution and visceral regeneration.</title>
        <authorList>
            <person name="Zhang X."/>
            <person name="Sun L."/>
            <person name="Yuan J."/>
            <person name="Sun Y."/>
            <person name="Gao Y."/>
            <person name="Zhang L."/>
            <person name="Li S."/>
            <person name="Dai H."/>
            <person name="Hamel J.F."/>
            <person name="Liu C."/>
            <person name="Yu Y."/>
            <person name="Liu S."/>
            <person name="Lin W."/>
            <person name="Guo K."/>
            <person name="Jin S."/>
            <person name="Xu P."/>
            <person name="Storey K.B."/>
            <person name="Huan P."/>
            <person name="Zhang T."/>
            <person name="Zhou Y."/>
            <person name="Zhang J."/>
            <person name="Lin C."/>
            <person name="Li X."/>
            <person name="Xing L."/>
            <person name="Huo D."/>
            <person name="Sun M."/>
            <person name="Wang L."/>
            <person name="Mercier A."/>
            <person name="Li F."/>
            <person name="Yang H."/>
            <person name="Xiang J."/>
        </authorList>
    </citation>
    <scope>NUCLEOTIDE SEQUENCE [LARGE SCALE GENOMIC DNA]</scope>
    <source>
        <strain evidence="1">Shaxun</strain>
        <tissue evidence="1">Muscle</tissue>
    </source>
</reference>
<dbReference type="Proteomes" id="UP000230750">
    <property type="component" value="Unassembled WGS sequence"/>
</dbReference>
<dbReference type="EMBL" id="MRZV01000299">
    <property type="protein sequence ID" value="PIK53153.1"/>
    <property type="molecule type" value="Genomic_DNA"/>
</dbReference>
<organism evidence="1 2">
    <name type="scientific">Stichopus japonicus</name>
    <name type="common">Sea cucumber</name>
    <dbReference type="NCBI Taxonomy" id="307972"/>
    <lineage>
        <taxon>Eukaryota</taxon>
        <taxon>Metazoa</taxon>
        <taxon>Echinodermata</taxon>
        <taxon>Eleutherozoa</taxon>
        <taxon>Echinozoa</taxon>
        <taxon>Holothuroidea</taxon>
        <taxon>Aspidochirotacea</taxon>
        <taxon>Aspidochirotida</taxon>
        <taxon>Stichopodidae</taxon>
        <taxon>Apostichopus</taxon>
    </lineage>
</organism>
<comment type="caution">
    <text evidence="1">The sequence shown here is derived from an EMBL/GenBank/DDBJ whole genome shotgun (WGS) entry which is preliminary data.</text>
</comment>
<dbReference type="AlphaFoldDB" id="A0A2G8KYQ6"/>
<dbReference type="PANTHER" id="PTHR28653">
    <property type="match status" value="1"/>
</dbReference>
<evidence type="ECO:0000313" key="2">
    <source>
        <dbReference type="Proteomes" id="UP000230750"/>
    </source>
</evidence>
<name>A0A2G8KYQ6_STIJA</name>
<evidence type="ECO:0000313" key="1">
    <source>
        <dbReference type="EMBL" id="PIK53153.1"/>
    </source>
</evidence>
<dbReference type="GO" id="GO:0097196">
    <property type="term" value="C:Shu complex"/>
    <property type="evidence" value="ECO:0007669"/>
    <property type="project" value="TreeGrafter"/>
</dbReference>
<keyword evidence="2" id="KW-1185">Reference proteome</keyword>
<protein>
    <submittedName>
        <fullName evidence="1">Uncharacterized protein</fullName>
    </submittedName>
</protein>
<gene>
    <name evidence="1" type="ORF">BSL78_09977</name>
</gene>
<sequence length="189" mass="20977">MSLLIAVEGSQKPDPRLMKQIIIKYLSNRSSLLLELTRIHSANPAPDIIIVDKLDFYISNPKTNSIGQVTAALCAHLIDAATYLASKRAKTEPLSASFVPTCILASISTSASGSFIPSMDVYKKFFPFTFTLTDLEDANNLKQLQCWIVDEELPQYVITVEVTDTIRIKDVMKGSELDADWSQPYESVT</sequence>
<dbReference type="PANTHER" id="PTHR28653:SF1">
    <property type="entry name" value="ATPASE SWSAP1"/>
    <property type="match status" value="1"/>
</dbReference>
<proteinExistence type="predicted"/>
<dbReference type="GO" id="GO:0000724">
    <property type="term" value="P:double-strand break repair via homologous recombination"/>
    <property type="evidence" value="ECO:0007669"/>
    <property type="project" value="TreeGrafter"/>
</dbReference>